<dbReference type="Proteomes" id="UP001060919">
    <property type="component" value="Chromosome"/>
</dbReference>
<evidence type="ECO:0000313" key="2">
    <source>
        <dbReference type="Proteomes" id="UP001060919"/>
    </source>
</evidence>
<dbReference type="AlphaFoldDB" id="A0A915VK44"/>
<reference evidence="1" key="1">
    <citation type="submission" date="2022-09" db="EMBL/GenBank/DDBJ databases">
        <title>Aureispira anguillicida sp. nov., isolated from Leptocephalus of Japanese eel Anguilla japonica.</title>
        <authorList>
            <person name="Yuasa K."/>
            <person name="Mekata T."/>
            <person name="Ikunari K."/>
        </authorList>
    </citation>
    <scope>NUCLEOTIDE SEQUENCE</scope>
    <source>
        <strain evidence="1">EL160426</strain>
    </source>
</reference>
<proteinExistence type="predicted"/>
<name>A0A915VK44_9BACT</name>
<dbReference type="EMBL" id="AP026867">
    <property type="protein sequence ID" value="BDS09484.1"/>
    <property type="molecule type" value="Genomic_DNA"/>
</dbReference>
<gene>
    <name evidence="1" type="ORF">AsAng_0001820</name>
</gene>
<protein>
    <submittedName>
        <fullName evidence="1">Uncharacterized protein</fullName>
    </submittedName>
</protein>
<sequence length="51" mass="6183">MSNFIFKPQNIFKAFLKNYFCRLFCFSFTHYLSFEVKAKVISLFGFHKFSL</sequence>
<evidence type="ECO:0000313" key="1">
    <source>
        <dbReference type="EMBL" id="BDS09484.1"/>
    </source>
</evidence>
<dbReference type="KEGG" id="aup:AsAng_0001820"/>
<organism evidence="1 2">
    <name type="scientific">Aureispira anguillae</name>
    <dbReference type="NCBI Taxonomy" id="2864201"/>
    <lineage>
        <taxon>Bacteria</taxon>
        <taxon>Pseudomonadati</taxon>
        <taxon>Bacteroidota</taxon>
        <taxon>Saprospiria</taxon>
        <taxon>Saprospirales</taxon>
        <taxon>Saprospiraceae</taxon>
        <taxon>Aureispira</taxon>
    </lineage>
</organism>
<keyword evidence="2" id="KW-1185">Reference proteome</keyword>
<accession>A0A915VK44</accession>